<dbReference type="OrthoDB" id="9800595at2"/>
<dbReference type="Pfam" id="PF02685">
    <property type="entry name" value="Glucokinase"/>
    <property type="match status" value="1"/>
</dbReference>
<evidence type="ECO:0000313" key="6">
    <source>
        <dbReference type="Proteomes" id="UP000245048"/>
    </source>
</evidence>
<keyword evidence="6" id="KW-1185">Reference proteome</keyword>
<keyword evidence="3" id="KW-0324">Glycolysis</keyword>
<dbReference type="NCBIfam" id="TIGR00749">
    <property type="entry name" value="glk"/>
    <property type="match status" value="1"/>
</dbReference>
<keyword evidence="3" id="KW-0963">Cytoplasm</keyword>
<dbReference type="EC" id="2.7.1.2" evidence="3"/>
<gene>
    <name evidence="3 5" type="primary">glk</name>
    <name evidence="5" type="ORF">CR165_12380</name>
</gene>
<dbReference type="HAMAP" id="MF_00524">
    <property type="entry name" value="Glucokinase"/>
    <property type="match status" value="1"/>
</dbReference>
<comment type="subcellular location">
    <subcellularLocation>
        <location evidence="3">Cytoplasm</location>
    </subcellularLocation>
</comment>
<dbReference type="Proteomes" id="UP000245048">
    <property type="component" value="Unassembled WGS sequence"/>
</dbReference>
<proteinExistence type="inferred from homology"/>
<keyword evidence="1 3" id="KW-0808">Transferase</keyword>
<comment type="similarity">
    <text evidence="3 4">Belongs to the bacterial glucokinase family.</text>
</comment>
<dbReference type="Gene3D" id="3.40.367.20">
    <property type="match status" value="1"/>
</dbReference>
<evidence type="ECO:0000256" key="3">
    <source>
        <dbReference type="HAMAP-Rule" id="MF_00524"/>
    </source>
</evidence>
<comment type="caution">
    <text evidence="5">The sequence shown here is derived from an EMBL/GenBank/DDBJ whole genome shotgun (WGS) entry which is preliminary data.</text>
</comment>
<dbReference type="InterPro" id="IPR043129">
    <property type="entry name" value="ATPase_NBD"/>
</dbReference>
<dbReference type="EMBL" id="PDOA01000007">
    <property type="protein sequence ID" value="PWC28484.1"/>
    <property type="molecule type" value="Genomic_DNA"/>
</dbReference>
<keyword evidence="2 3" id="KW-0418">Kinase</keyword>
<dbReference type="InterPro" id="IPR050201">
    <property type="entry name" value="Bacterial_glucokinase"/>
</dbReference>
<dbReference type="GO" id="GO:0006096">
    <property type="term" value="P:glycolytic process"/>
    <property type="evidence" value="ECO:0007669"/>
    <property type="project" value="UniProtKB-UniRule"/>
</dbReference>
<comment type="catalytic activity">
    <reaction evidence="3">
        <text>D-glucose + ATP = D-glucose 6-phosphate + ADP + H(+)</text>
        <dbReference type="Rhea" id="RHEA:17825"/>
        <dbReference type="ChEBI" id="CHEBI:4167"/>
        <dbReference type="ChEBI" id="CHEBI:15378"/>
        <dbReference type="ChEBI" id="CHEBI:30616"/>
        <dbReference type="ChEBI" id="CHEBI:61548"/>
        <dbReference type="ChEBI" id="CHEBI:456216"/>
        <dbReference type="EC" id="2.7.1.2"/>
    </reaction>
</comment>
<evidence type="ECO:0000256" key="4">
    <source>
        <dbReference type="RuleBase" id="RU004046"/>
    </source>
</evidence>
<dbReference type="RefSeq" id="WP_109517305.1">
    <property type="nucleotide sequence ID" value="NZ_PDOA01000007.1"/>
</dbReference>
<dbReference type="AlphaFoldDB" id="A0A2U1V3L9"/>
<reference evidence="6" key="1">
    <citation type="submission" date="2017-10" db="EMBL/GenBank/DDBJ databases">
        <authorList>
            <person name="Toshchakov S.V."/>
            <person name="Goeva M.A."/>
        </authorList>
    </citation>
    <scope>NUCLEOTIDE SEQUENCE [LARGE SCALE GENOMIC DNA]</scope>
    <source>
        <strain evidence="6">JR1/69-1-13</strain>
    </source>
</reference>
<evidence type="ECO:0000313" key="5">
    <source>
        <dbReference type="EMBL" id="PWC28484.1"/>
    </source>
</evidence>
<dbReference type="GO" id="GO:0005524">
    <property type="term" value="F:ATP binding"/>
    <property type="evidence" value="ECO:0007669"/>
    <property type="project" value="UniProtKB-UniRule"/>
</dbReference>
<keyword evidence="3" id="KW-0547">Nucleotide-binding</keyword>
<name>A0A2U1V3L9_9PROT</name>
<dbReference type="PANTHER" id="PTHR47690:SF1">
    <property type="entry name" value="GLUCOKINASE"/>
    <property type="match status" value="1"/>
</dbReference>
<organism evidence="5 6">
    <name type="scientific">Teichococcus aestuarii</name>
    <dbReference type="NCBI Taxonomy" id="568898"/>
    <lineage>
        <taxon>Bacteria</taxon>
        <taxon>Pseudomonadati</taxon>
        <taxon>Pseudomonadota</taxon>
        <taxon>Alphaproteobacteria</taxon>
        <taxon>Acetobacterales</taxon>
        <taxon>Roseomonadaceae</taxon>
        <taxon>Roseomonas</taxon>
    </lineage>
</organism>
<dbReference type="GO" id="GO:0004340">
    <property type="term" value="F:glucokinase activity"/>
    <property type="evidence" value="ECO:0007669"/>
    <property type="project" value="UniProtKB-UniRule"/>
</dbReference>
<dbReference type="CDD" id="cd24008">
    <property type="entry name" value="ASKHA_NBD_GLK"/>
    <property type="match status" value="1"/>
</dbReference>
<dbReference type="GO" id="GO:0005829">
    <property type="term" value="C:cytosol"/>
    <property type="evidence" value="ECO:0007669"/>
    <property type="project" value="TreeGrafter"/>
</dbReference>
<evidence type="ECO:0000256" key="2">
    <source>
        <dbReference type="ARBA" id="ARBA00022777"/>
    </source>
</evidence>
<dbReference type="SUPFAM" id="SSF53067">
    <property type="entry name" value="Actin-like ATPase domain"/>
    <property type="match status" value="1"/>
</dbReference>
<dbReference type="InterPro" id="IPR003836">
    <property type="entry name" value="Glucokinase"/>
</dbReference>
<sequence length="334" mass="34230">MSLRLVGDIGGTHARFALCGAPDGPDGLPRAERKLVVAEHVGLVEAAQAYLAALPAAERAAVTEAVLAVATPVLGDAVAFTNSPWRFSVAAAKKALGLERLTVINDFVAQAAAVTVLGPQDLVELRPGSAKPGSTKPGDAKTGGAAVVLGPGTGLGVAFVLREPGRPPRILPSEGGHASFSPQDETQDEILRRLRLRHGGHVSVERLLSGPGLLHIALALGEMAGQDLPLREPADVSRRAASGECAICRRALGLFSAMLGAAAGDLALTLLTEGGVFLTGGLCRNLGPLLDREALAAAFLAKGRFDGYLSGIPVWQVVRPHAGLLGAAAYHPPG</sequence>
<dbReference type="Gene3D" id="3.30.420.40">
    <property type="match status" value="1"/>
</dbReference>
<keyword evidence="3" id="KW-0067">ATP-binding</keyword>
<dbReference type="GO" id="GO:0005536">
    <property type="term" value="F:D-glucose binding"/>
    <property type="evidence" value="ECO:0007669"/>
    <property type="project" value="InterPro"/>
</dbReference>
<evidence type="ECO:0000256" key="1">
    <source>
        <dbReference type="ARBA" id="ARBA00022679"/>
    </source>
</evidence>
<feature type="binding site" evidence="3">
    <location>
        <begin position="7"/>
        <end position="12"/>
    </location>
    <ligand>
        <name>ATP</name>
        <dbReference type="ChEBI" id="CHEBI:30616"/>
    </ligand>
</feature>
<dbReference type="PANTHER" id="PTHR47690">
    <property type="entry name" value="GLUCOKINASE"/>
    <property type="match status" value="1"/>
</dbReference>
<accession>A0A2U1V3L9</accession>
<protein>
    <recommendedName>
        <fullName evidence="3">Glucokinase</fullName>
        <ecNumber evidence="3">2.7.1.2</ecNumber>
    </recommendedName>
    <alternativeName>
        <fullName evidence="3">Glucose kinase</fullName>
    </alternativeName>
</protein>